<name>A0A5N6MZA2_9ASTR</name>
<dbReference type="InterPro" id="IPR029071">
    <property type="entry name" value="Ubiquitin-like_domsf"/>
</dbReference>
<proteinExistence type="inferred from homology"/>
<dbReference type="PANTHER" id="PTHR10562">
    <property type="entry name" value="SMALL UBIQUITIN-RELATED MODIFIER"/>
    <property type="match status" value="1"/>
</dbReference>
<gene>
    <name evidence="11" type="ORF">E3N88_27366</name>
</gene>
<reference evidence="11 12" key="1">
    <citation type="submission" date="2019-05" db="EMBL/GenBank/DDBJ databases">
        <title>Mikania micrantha, genome provides insights into the molecular mechanism of rapid growth.</title>
        <authorList>
            <person name="Liu B."/>
        </authorList>
    </citation>
    <scope>NUCLEOTIDE SEQUENCE [LARGE SCALE GENOMIC DNA]</scope>
    <source>
        <strain evidence="11">NLD-2019</strain>
        <tissue evidence="11">Leaf</tissue>
    </source>
</reference>
<evidence type="ECO:0000256" key="2">
    <source>
        <dbReference type="ARBA" id="ARBA00004496"/>
    </source>
</evidence>
<dbReference type="EMBL" id="SZYD01000014">
    <property type="protein sequence ID" value="KAD4178775.1"/>
    <property type="molecule type" value="Genomic_DNA"/>
</dbReference>
<dbReference type="GO" id="GO:0005737">
    <property type="term" value="C:cytoplasm"/>
    <property type="evidence" value="ECO:0007669"/>
    <property type="project" value="UniProtKB-SubCell"/>
</dbReference>
<dbReference type="InterPro" id="IPR022617">
    <property type="entry name" value="Rad60/SUMO-like_dom"/>
</dbReference>
<feature type="domain" description="Ubiquitin-like" evidence="10">
    <location>
        <begin position="259"/>
        <end position="336"/>
    </location>
</feature>
<comment type="subcellular location">
    <subcellularLocation>
        <location evidence="2">Cytoplasm</location>
    </subcellularLocation>
    <subcellularLocation>
        <location evidence="1">Nucleus</location>
    </subcellularLocation>
</comment>
<keyword evidence="5" id="KW-1017">Isopeptide bond</keyword>
<dbReference type="GO" id="GO:0005634">
    <property type="term" value="C:nucleus"/>
    <property type="evidence" value="ECO:0007669"/>
    <property type="project" value="UniProtKB-SubCell"/>
</dbReference>
<evidence type="ECO:0000256" key="5">
    <source>
        <dbReference type="ARBA" id="ARBA00022499"/>
    </source>
</evidence>
<dbReference type="OrthoDB" id="442921at2759"/>
<dbReference type="PROSITE" id="PS50053">
    <property type="entry name" value="UBIQUITIN_2"/>
    <property type="match status" value="2"/>
</dbReference>
<dbReference type="Pfam" id="PF11976">
    <property type="entry name" value="Rad60-SLD"/>
    <property type="match status" value="2"/>
</dbReference>
<evidence type="ECO:0000256" key="8">
    <source>
        <dbReference type="ARBA" id="ARBA00063908"/>
    </source>
</evidence>
<comment type="subunit">
    <text evidence="8">Interacts with SAE2, SCE1, SIZ1 and MMS21. Interacts with HSFA2. Covalently attached to ABI5, FLD, GTE3, HSFA2 and ICE1.</text>
</comment>
<evidence type="ECO:0000256" key="3">
    <source>
        <dbReference type="ARBA" id="ARBA00009185"/>
    </source>
</evidence>
<feature type="region of interest" description="Disordered" evidence="9">
    <location>
        <begin position="392"/>
        <end position="413"/>
    </location>
</feature>
<evidence type="ECO:0000313" key="11">
    <source>
        <dbReference type="EMBL" id="KAD4178775.1"/>
    </source>
</evidence>
<comment type="similarity">
    <text evidence="3">Belongs to the ubiquitin family. SUMO subfamily.</text>
</comment>
<dbReference type="Proteomes" id="UP000326396">
    <property type="component" value="Linkage Group LG4"/>
</dbReference>
<organism evidence="11 12">
    <name type="scientific">Mikania micrantha</name>
    <name type="common">bitter vine</name>
    <dbReference type="NCBI Taxonomy" id="192012"/>
    <lineage>
        <taxon>Eukaryota</taxon>
        <taxon>Viridiplantae</taxon>
        <taxon>Streptophyta</taxon>
        <taxon>Embryophyta</taxon>
        <taxon>Tracheophyta</taxon>
        <taxon>Spermatophyta</taxon>
        <taxon>Magnoliopsida</taxon>
        <taxon>eudicotyledons</taxon>
        <taxon>Gunneridae</taxon>
        <taxon>Pentapetalae</taxon>
        <taxon>asterids</taxon>
        <taxon>campanulids</taxon>
        <taxon>Asterales</taxon>
        <taxon>Asteraceae</taxon>
        <taxon>Asteroideae</taxon>
        <taxon>Heliantheae alliance</taxon>
        <taxon>Eupatorieae</taxon>
        <taxon>Mikania</taxon>
    </lineage>
</organism>
<keyword evidence="7" id="KW-0539">Nucleus</keyword>
<feature type="domain" description="Ubiquitin-like" evidence="10">
    <location>
        <begin position="21"/>
        <end position="96"/>
    </location>
</feature>
<evidence type="ECO:0000256" key="7">
    <source>
        <dbReference type="ARBA" id="ARBA00023242"/>
    </source>
</evidence>
<evidence type="ECO:0000256" key="1">
    <source>
        <dbReference type="ARBA" id="ARBA00004123"/>
    </source>
</evidence>
<dbReference type="CDD" id="cd16116">
    <property type="entry name" value="Ubl_Smt3_like"/>
    <property type="match status" value="1"/>
</dbReference>
<evidence type="ECO:0000313" key="12">
    <source>
        <dbReference type="Proteomes" id="UP000326396"/>
    </source>
</evidence>
<comment type="caution">
    <text evidence="11">The sequence shown here is derived from an EMBL/GenBank/DDBJ whole genome shotgun (WGS) entry which is preliminary data.</text>
</comment>
<dbReference type="AlphaFoldDB" id="A0A5N6MZA2"/>
<evidence type="ECO:0000256" key="9">
    <source>
        <dbReference type="SAM" id="MobiDB-lite"/>
    </source>
</evidence>
<keyword evidence="12" id="KW-1185">Reference proteome</keyword>
<keyword evidence="6" id="KW-0833">Ubl conjugation pathway</keyword>
<evidence type="ECO:0000256" key="6">
    <source>
        <dbReference type="ARBA" id="ARBA00022786"/>
    </source>
</evidence>
<keyword evidence="4" id="KW-0963">Cytoplasm</keyword>
<dbReference type="InterPro" id="IPR000626">
    <property type="entry name" value="Ubiquitin-like_dom"/>
</dbReference>
<protein>
    <recommendedName>
        <fullName evidence="10">Ubiquitin-like domain-containing protein</fullName>
    </recommendedName>
</protein>
<dbReference type="SUPFAM" id="SSF54236">
    <property type="entry name" value="Ubiquitin-like"/>
    <property type="match status" value="2"/>
</dbReference>
<dbReference type="Gene3D" id="3.10.20.90">
    <property type="entry name" value="Phosphatidylinositol 3-kinase Catalytic Subunit, Chain A, domain 1"/>
    <property type="match status" value="2"/>
</dbReference>
<accession>A0A5N6MZA2</accession>
<dbReference type="FunFam" id="3.10.20.90:FF:000171">
    <property type="entry name" value="Small ubiquitin-related modifier"/>
    <property type="match status" value="1"/>
</dbReference>
<evidence type="ECO:0000256" key="4">
    <source>
        <dbReference type="ARBA" id="ARBA00022490"/>
    </source>
</evidence>
<sequence>MSGFNNYGDKNPGTGYQGAHIGLSVKDQYGIEVFFTMKRSSKLKKLLNVYCDRQFVDVNSTSFLFGGRSIRGEQTPHQLHMEEGDKIHAILHQSEEHRVHYDQQLAINIDLEKEITRLKKGSEEDAMLKMEICTKIVSRLVNQLITDNITIKEELKKELIRLRKDEGEDAALIKIGRDVFILVQQLLEENVSFKEELSEEIDKLTTITILSGLQYRSWHEYVTTPDPQATALLTCIHVIRSTGVNNDEDKKPGTGDQGAHINLKVKGQDGNEVFFRIKRSTQLKKLMNAYCDRQSVELNSIAFLFDGRRLRGEQTPDELEMEEGDEIDAMLHQTGATEVDQDFIRANYPNHSERLEIHVRLKWLRSVSNPSTRGLPRSKGFPVPVAQMGCGDPLHRPKPRSQSRFPPGGPRVAIPDLGFSVGDEQSPPHLMDLVLGLPGLRRPVDDDVYGHHAHPWL</sequence>
<evidence type="ECO:0000259" key="10">
    <source>
        <dbReference type="PROSITE" id="PS50053"/>
    </source>
</evidence>
<dbReference type="SMART" id="SM00213">
    <property type="entry name" value="UBQ"/>
    <property type="match status" value="2"/>
</dbReference>